<reference evidence="1 2" key="1">
    <citation type="submission" date="2022-07" db="EMBL/GenBank/DDBJ databases">
        <title>Mucilaginibacter sp. JC4.</title>
        <authorList>
            <person name="Le V."/>
            <person name="Ko S.-R."/>
            <person name="Ahn C.-Y."/>
            <person name="Oh H.-M."/>
        </authorList>
    </citation>
    <scope>NUCLEOTIDE SEQUENCE [LARGE SCALE GENOMIC DNA]</scope>
    <source>
        <strain evidence="1 2">JC4</strain>
    </source>
</reference>
<dbReference type="SUPFAM" id="SSF54534">
    <property type="entry name" value="FKBP-like"/>
    <property type="match status" value="1"/>
</dbReference>
<dbReference type="RefSeq" id="WP_256538556.1">
    <property type="nucleotide sequence ID" value="NZ_JANHOH010000001.1"/>
</dbReference>
<dbReference type="EMBL" id="JANHOH010000001">
    <property type="protein sequence ID" value="MCQ6958382.1"/>
    <property type="molecule type" value="Genomic_DNA"/>
</dbReference>
<gene>
    <name evidence="1" type="ORF">NPE20_10450</name>
</gene>
<protein>
    <recommendedName>
        <fullName evidence="3">Transcription elongation factor GreA/GreB C-terminal domain-containing protein</fullName>
    </recommendedName>
</protein>
<dbReference type="Gene3D" id="3.10.50.30">
    <property type="entry name" value="Transcription elongation factor, GreA/GreB, C-terminal domain"/>
    <property type="match status" value="1"/>
</dbReference>
<dbReference type="InterPro" id="IPR036953">
    <property type="entry name" value="GreA/GreB_C_sf"/>
</dbReference>
<evidence type="ECO:0000313" key="2">
    <source>
        <dbReference type="Proteomes" id="UP001204376"/>
    </source>
</evidence>
<organism evidence="1 2">
    <name type="scientific">Mucilaginibacter aquariorum</name>
    <dbReference type="NCBI Taxonomy" id="2967225"/>
    <lineage>
        <taxon>Bacteria</taxon>
        <taxon>Pseudomonadati</taxon>
        <taxon>Bacteroidota</taxon>
        <taxon>Sphingobacteriia</taxon>
        <taxon>Sphingobacteriales</taxon>
        <taxon>Sphingobacteriaceae</taxon>
        <taxon>Mucilaginibacter</taxon>
    </lineage>
</organism>
<dbReference type="Proteomes" id="UP001204376">
    <property type="component" value="Unassembled WGS sequence"/>
</dbReference>
<proteinExistence type="predicted"/>
<sequence>MRKHFQLTLTIEDFKLLMKYYFTKGLSVFNKRKLFVELNDAHIVSEGLMPLNIARQGSKVLVRNIGKNQIYRVHMILQNSVPERSNSILMSDPLSIALLGYADGHRTEWEMPDGIQQFELVSVRRDMEEPAFEMAGNPDRYEGEEALFV</sequence>
<evidence type="ECO:0000313" key="1">
    <source>
        <dbReference type="EMBL" id="MCQ6958382.1"/>
    </source>
</evidence>
<keyword evidence="2" id="KW-1185">Reference proteome</keyword>
<accession>A0ABT1T1A0</accession>
<name>A0ABT1T1A0_9SPHI</name>
<evidence type="ECO:0008006" key="3">
    <source>
        <dbReference type="Google" id="ProtNLM"/>
    </source>
</evidence>
<comment type="caution">
    <text evidence="1">The sequence shown here is derived from an EMBL/GenBank/DDBJ whole genome shotgun (WGS) entry which is preliminary data.</text>
</comment>